<dbReference type="Gene3D" id="3.40.50.11810">
    <property type="match status" value="1"/>
</dbReference>
<comment type="pathway">
    <text evidence="2">Cofactor metabolism; coenzyme M-coenzyme B heterodisulfide reduction; coenzyme B and coenzyme M from coenzyme M-coenzyme B heterodisulfide: step 1/1.</text>
</comment>
<proteinExistence type="inferred from homology"/>
<dbReference type="eggNOG" id="arCOG00338">
    <property type="taxonomic scope" value="Archaea"/>
</dbReference>
<evidence type="ECO:0000256" key="5">
    <source>
        <dbReference type="ARBA" id="ARBA00022994"/>
    </source>
</evidence>
<dbReference type="OrthoDB" id="144689at2157"/>
<dbReference type="PANTHER" id="PTHR42947:SF1">
    <property type="entry name" value="COB--COM HETERODISULFIDE REDUCTASE SUBUNIT B 1"/>
    <property type="match status" value="1"/>
</dbReference>
<dbReference type="EC" id="1.8.98.1" evidence="10"/>
<dbReference type="HOGENOM" id="CLU_052147_1_0_2"/>
<reference evidence="10 11" key="1">
    <citation type="journal article" date="2012" name="J. Bacteriol.">
        <title>Complete genome sequence of a thermophilic methanogen, Methanocella conradii HZ254, isolated from Chinese rice field soil.</title>
        <authorList>
            <person name="Lu Z."/>
            <person name="Lu Y."/>
        </authorList>
    </citation>
    <scope>NUCLEOTIDE SEQUENCE [LARGE SCALE GENOMIC DNA]</scope>
    <source>
        <strain evidence="11">DSM 24694 / JCM 17849 / CGMCC 1.5162 / HZ254</strain>
    </source>
</reference>
<evidence type="ECO:0000256" key="4">
    <source>
        <dbReference type="ARBA" id="ARBA00022485"/>
    </source>
</evidence>
<evidence type="ECO:0000313" key="10">
    <source>
        <dbReference type="EMBL" id="AFD01199.1"/>
    </source>
</evidence>
<sequence length="302" mass="33054">MSETKFKSSLFLGCIAPNRYPGIEASTIKTAKNLGLELVDLKGAGCCPAPGAFGSMDILTWEALAARNICLSEQMGLDCSVLCNGCYKSLYDVNERLKENPAEKAKVNDLLKLADMQFKGSIEIRHVAEQLYTDVGLKKIRDSVVQPLNGIKVGIHYGCHLLKPGRDRKFGSAAFSTEVPTFLDEMVEVLGARSVNYKDKMMCCGAGGGVRGYKIDFALDMTNEKLKNMSQVGVDCVVDVCPFCHLQFDRGQLEIKEKFGDSYDIPVLHYGQLLGLAQGMSPDELGLEAHVIKVDSLLDKIV</sequence>
<dbReference type="InterPro" id="IPR017678">
    <property type="entry name" value="CoB/CoM_hetero-S_Rdtase_bsu"/>
</dbReference>
<keyword evidence="7" id="KW-0408">Iron</keyword>
<dbReference type="STRING" id="1041930.Mtc_2474"/>
<evidence type="ECO:0000256" key="1">
    <source>
        <dbReference type="ARBA" id="ARBA00001966"/>
    </source>
</evidence>
<name>H8I7I9_METCZ</name>
<dbReference type="Proteomes" id="UP000005233">
    <property type="component" value="Chromosome"/>
</dbReference>
<organism evidence="10 11">
    <name type="scientific">Methanocella conradii (strain DSM 24694 / JCM 17849 / CGMCC 1.5162 / HZ254)</name>
    <dbReference type="NCBI Taxonomy" id="1041930"/>
    <lineage>
        <taxon>Archaea</taxon>
        <taxon>Methanobacteriati</taxon>
        <taxon>Methanobacteriota</taxon>
        <taxon>Stenosarchaea group</taxon>
        <taxon>Methanomicrobia</taxon>
        <taxon>Methanocellales</taxon>
        <taxon>Methanocellaceae</taxon>
        <taxon>Methanocella</taxon>
    </lineage>
</organism>
<dbReference type="GO" id="GO:0015948">
    <property type="term" value="P:methanogenesis"/>
    <property type="evidence" value="ECO:0007669"/>
    <property type="project" value="UniProtKB-KW"/>
</dbReference>
<dbReference type="Pfam" id="PF02754">
    <property type="entry name" value="CCG"/>
    <property type="match status" value="2"/>
</dbReference>
<evidence type="ECO:0000256" key="7">
    <source>
        <dbReference type="ARBA" id="ARBA00023004"/>
    </source>
</evidence>
<dbReference type="KEGG" id="mez:Mtc_2474"/>
<dbReference type="PANTHER" id="PTHR42947">
    <property type="entry name" value="COB--COM HETERODISULFIDE REDUCTASE SUBUNIT B 1"/>
    <property type="match status" value="1"/>
</dbReference>
<keyword evidence="4" id="KW-0004">4Fe-4S</keyword>
<dbReference type="GO" id="GO:0051912">
    <property type="term" value="F:CoB--CoM heterodisulfide reductase activity"/>
    <property type="evidence" value="ECO:0007669"/>
    <property type="project" value="UniProtKB-EC"/>
</dbReference>
<dbReference type="Gene3D" id="1.20.1050.140">
    <property type="match status" value="1"/>
</dbReference>
<evidence type="ECO:0000256" key="3">
    <source>
        <dbReference type="ARBA" id="ARBA00010431"/>
    </source>
</evidence>
<evidence type="ECO:0000256" key="2">
    <source>
        <dbReference type="ARBA" id="ARBA00004808"/>
    </source>
</evidence>
<feature type="domain" description="Cysteine-rich" evidence="9">
    <location>
        <begin position="10"/>
        <end position="90"/>
    </location>
</feature>
<dbReference type="UniPathway" id="UPA00647">
    <property type="reaction ID" value="UER00700"/>
</dbReference>
<dbReference type="RefSeq" id="WP_014407030.1">
    <property type="nucleotide sequence ID" value="NC_017034.1"/>
</dbReference>
<keyword evidence="5" id="KW-0484">Methanogenesis</keyword>
<evidence type="ECO:0000313" key="11">
    <source>
        <dbReference type="Proteomes" id="UP000005233"/>
    </source>
</evidence>
<keyword evidence="11" id="KW-1185">Reference proteome</keyword>
<dbReference type="InterPro" id="IPR004017">
    <property type="entry name" value="Cys_rich_dom"/>
</dbReference>
<dbReference type="GeneID" id="11972652"/>
<comment type="similarity">
    <text evidence="3">Belongs to the HdrB family.</text>
</comment>
<gene>
    <name evidence="10" type="primary">hdrB-2</name>
    <name evidence="10" type="ordered locus">Mtc_2474</name>
</gene>
<keyword evidence="8" id="KW-0411">Iron-sulfur</keyword>
<evidence type="ECO:0000259" key="9">
    <source>
        <dbReference type="Pfam" id="PF02754"/>
    </source>
</evidence>
<accession>H8I7I9</accession>
<evidence type="ECO:0000256" key="8">
    <source>
        <dbReference type="ARBA" id="ARBA00023014"/>
    </source>
</evidence>
<dbReference type="InterPro" id="IPR051278">
    <property type="entry name" value="HdrB/HdrD_reductase"/>
</dbReference>
<protein>
    <submittedName>
        <fullName evidence="10">CoB--CoM heterodisulfide reductase, subunit B</fullName>
        <ecNumber evidence="10">1.8.98.1</ecNumber>
    </submittedName>
</protein>
<dbReference type="NCBIfam" id="TIGR03288">
    <property type="entry name" value="CoB_CoM_SS_B"/>
    <property type="match status" value="1"/>
</dbReference>
<feature type="domain" description="Cysteine-rich" evidence="9">
    <location>
        <begin position="153"/>
        <end position="249"/>
    </location>
</feature>
<comment type="cofactor">
    <cofactor evidence="1">
        <name>[4Fe-4S] cluster</name>
        <dbReference type="ChEBI" id="CHEBI:49883"/>
    </cofactor>
</comment>
<keyword evidence="6 10" id="KW-0560">Oxidoreductase</keyword>
<dbReference type="EMBL" id="CP003243">
    <property type="protein sequence ID" value="AFD01199.1"/>
    <property type="molecule type" value="Genomic_DNA"/>
</dbReference>
<dbReference type="GO" id="GO:0051539">
    <property type="term" value="F:4 iron, 4 sulfur cluster binding"/>
    <property type="evidence" value="ECO:0007669"/>
    <property type="project" value="UniProtKB-KW"/>
</dbReference>
<keyword evidence="4" id="KW-0479">Metal-binding</keyword>
<evidence type="ECO:0000256" key="6">
    <source>
        <dbReference type="ARBA" id="ARBA00023002"/>
    </source>
</evidence>
<dbReference type="AlphaFoldDB" id="H8I7I9"/>